<protein>
    <submittedName>
        <fullName evidence="2">C-type mannose receptor 2</fullName>
    </submittedName>
</protein>
<dbReference type="PANTHER" id="PTHR22803">
    <property type="entry name" value="MANNOSE, PHOSPHOLIPASE, LECTIN RECEPTOR RELATED"/>
    <property type="match status" value="1"/>
</dbReference>
<dbReference type="InterPro" id="IPR016187">
    <property type="entry name" value="CTDL_fold"/>
</dbReference>
<dbReference type="SMART" id="SM00034">
    <property type="entry name" value="CLECT"/>
    <property type="match status" value="3"/>
</dbReference>
<dbReference type="Pfam" id="PF00059">
    <property type="entry name" value="Lectin_C"/>
    <property type="match status" value="2"/>
</dbReference>
<keyword evidence="3" id="KW-1185">Reference proteome</keyword>
<dbReference type="AlphaFoldDB" id="A0A2I0T5P4"/>
<dbReference type="InterPro" id="IPR001304">
    <property type="entry name" value="C-type_lectin-like"/>
</dbReference>
<feature type="domain" description="C-type lectin" evidence="1">
    <location>
        <begin position="1"/>
        <end position="89"/>
    </location>
</feature>
<dbReference type="Proteomes" id="UP000233556">
    <property type="component" value="Unassembled WGS sequence"/>
</dbReference>
<dbReference type="PROSITE" id="PS50041">
    <property type="entry name" value="C_TYPE_LECTIN_2"/>
    <property type="match status" value="2"/>
</dbReference>
<feature type="domain" description="C-type lectin" evidence="1">
    <location>
        <begin position="192"/>
        <end position="293"/>
    </location>
</feature>
<reference evidence="3" key="2">
    <citation type="submission" date="2017-12" db="EMBL/GenBank/DDBJ databases">
        <title>Genome sequence of the Bar-tailed Godwit (Limosa lapponica baueri).</title>
        <authorList>
            <person name="Lima N.C.B."/>
            <person name="Parody-Merino A.M."/>
            <person name="Battley P.F."/>
            <person name="Fidler A.E."/>
            <person name="Prosdocimi F."/>
        </authorList>
    </citation>
    <scope>NUCLEOTIDE SEQUENCE [LARGE SCALE GENOMIC DNA]</scope>
</reference>
<organism evidence="2 3">
    <name type="scientific">Limosa lapponica baueri</name>
    <dbReference type="NCBI Taxonomy" id="1758121"/>
    <lineage>
        <taxon>Eukaryota</taxon>
        <taxon>Metazoa</taxon>
        <taxon>Chordata</taxon>
        <taxon>Craniata</taxon>
        <taxon>Vertebrata</taxon>
        <taxon>Euteleostomi</taxon>
        <taxon>Archelosauria</taxon>
        <taxon>Archosauria</taxon>
        <taxon>Dinosauria</taxon>
        <taxon>Saurischia</taxon>
        <taxon>Theropoda</taxon>
        <taxon>Coelurosauria</taxon>
        <taxon>Aves</taxon>
        <taxon>Neognathae</taxon>
        <taxon>Neoaves</taxon>
        <taxon>Charadriiformes</taxon>
        <taxon>Scolopacidae</taxon>
        <taxon>Limosa</taxon>
    </lineage>
</organism>
<dbReference type="SUPFAM" id="SSF56436">
    <property type="entry name" value="C-type lectin-like"/>
    <property type="match status" value="4"/>
</dbReference>
<dbReference type="InterPro" id="IPR016186">
    <property type="entry name" value="C-type_lectin-like/link_sf"/>
</dbReference>
<accession>A0A2I0T5P4</accession>
<dbReference type="EMBL" id="KZ518097">
    <property type="protein sequence ID" value="PKU29110.1"/>
    <property type="molecule type" value="Genomic_DNA"/>
</dbReference>
<keyword evidence="2" id="KW-0675">Receptor</keyword>
<dbReference type="CDD" id="cd00037">
    <property type="entry name" value="CLECT"/>
    <property type="match status" value="4"/>
</dbReference>
<dbReference type="OrthoDB" id="5858677at2759"/>
<evidence type="ECO:0000313" key="3">
    <source>
        <dbReference type="Proteomes" id="UP000233556"/>
    </source>
</evidence>
<evidence type="ECO:0000259" key="1">
    <source>
        <dbReference type="PROSITE" id="PS50041"/>
    </source>
</evidence>
<dbReference type="Gene3D" id="3.10.100.10">
    <property type="entry name" value="Mannose-Binding Protein A, subunit A"/>
    <property type="match status" value="4"/>
</dbReference>
<dbReference type="InterPro" id="IPR050111">
    <property type="entry name" value="C-type_lectin/snaclec_domain"/>
</dbReference>
<proteinExistence type="predicted"/>
<sequence length="407" mass="46177">MCSDYGSTLVTITNRFEQAYVSSLIYGWDGEYFWTALQDINETGAFRWLSGDEVMYTHWNRDQPGYNKGGCVALATGSSMGLWEVKNCSTFKAKYICRQNLGTPVNPELPGPYPTPSLTAACPPGWSSDSKLRHCYKAQRICSWFQAELASVHGEAELRFLGQNLKKFSRGQEQHWWIGLHTYENDGRFNTYRILQKPLRWHEALLLCETLNATLATIPDPYSQAFLTQAVSSLRAPLWIGLANDEGGRSYSWLTEENVFYTNWQDGEPQQVAGCSYMDVDGSWRTAGCDTKLQGGICQLRAGAPRTHKWSYSGSCPKSLEDSSWIPFRDHCYTFHMEITLGQKDAMRRCQKVGGTVLSIQDEMENVFVWEHLQAYEGPSKGAWLGMTFNPKGTREGTRFYLPKARL</sequence>
<evidence type="ECO:0000313" key="2">
    <source>
        <dbReference type="EMBL" id="PKU29110.1"/>
    </source>
</evidence>
<name>A0A2I0T5P4_LIMLA</name>
<gene>
    <name evidence="2" type="ORF">llap_20586</name>
</gene>
<reference evidence="3" key="1">
    <citation type="submission" date="2017-11" db="EMBL/GenBank/DDBJ databases">
        <authorList>
            <person name="Lima N.C."/>
            <person name="Parody-Merino A.M."/>
            <person name="Battley P.F."/>
            <person name="Fidler A.E."/>
            <person name="Prosdocimi F."/>
        </authorList>
    </citation>
    <scope>NUCLEOTIDE SEQUENCE [LARGE SCALE GENOMIC DNA]</scope>
</reference>